<sequence length="186" mass="20813">MRMCMWSIPLPLDHLDTAWQPYSLAGHQQANKGSRIAQLIPFLPQVPRALDVKQGNRGFGSTEASPTGPLSLFTMTLTTDRPQRTVQVTNPRFETPKKLLLTDGSRPRVMLDTGSDVTIFPMMAWPKSWPLIAIKTPITGIGGDATTCQSTHWCIVKDIGENREAKIKPYVMHTTLWILGQDAMWQ</sequence>
<evidence type="ECO:0000313" key="6">
    <source>
        <dbReference type="Proteomes" id="UP000796761"/>
    </source>
</evidence>
<accession>A0A8K1FYJ7</accession>
<evidence type="ECO:0000256" key="3">
    <source>
        <dbReference type="ARBA" id="ARBA00022801"/>
    </source>
</evidence>
<dbReference type="GO" id="GO:0004190">
    <property type="term" value="F:aspartic-type endopeptidase activity"/>
    <property type="evidence" value="ECO:0007669"/>
    <property type="project" value="UniProtKB-KW"/>
</dbReference>
<evidence type="ECO:0000256" key="1">
    <source>
        <dbReference type="ARBA" id="ARBA00022670"/>
    </source>
</evidence>
<dbReference type="GO" id="GO:0006508">
    <property type="term" value="P:proteolysis"/>
    <property type="evidence" value="ECO:0007669"/>
    <property type="project" value="UniProtKB-KW"/>
</dbReference>
<dbReference type="InterPro" id="IPR001995">
    <property type="entry name" value="Peptidase_A2_cat"/>
</dbReference>
<feature type="domain" description="Peptidase A2" evidence="4">
    <location>
        <begin position="107"/>
        <end position="183"/>
    </location>
</feature>
<keyword evidence="1" id="KW-0645">Protease</keyword>
<protein>
    <recommendedName>
        <fullName evidence="4">Peptidase A2 domain-containing protein</fullName>
    </recommendedName>
</protein>
<gene>
    <name evidence="5" type="ORF">HGM15179_020006</name>
</gene>
<dbReference type="SUPFAM" id="SSF50630">
    <property type="entry name" value="Acid proteases"/>
    <property type="match status" value="1"/>
</dbReference>
<dbReference type="EMBL" id="SWJQ01001969">
    <property type="protein sequence ID" value="TRZ07101.1"/>
    <property type="molecule type" value="Genomic_DNA"/>
</dbReference>
<dbReference type="InterPro" id="IPR051592">
    <property type="entry name" value="HERV-K_Pro_peptidase_A2"/>
</dbReference>
<evidence type="ECO:0000259" key="4">
    <source>
        <dbReference type="PROSITE" id="PS50175"/>
    </source>
</evidence>
<evidence type="ECO:0000313" key="5">
    <source>
        <dbReference type="EMBL" id="TRZ07101.1"/>
    </source>
</evidence>
<evidence type="ECO:0000256" key="2">
    <source>
        <dbReference type="ARBA" id="ARBA00022750"/>
    </source>
</evidence>
<keyword evidence="6" id="KW-1185">Reference proteome</keyword>
<reference evidence="5" key="1">
    <citation type="submission" date="2019-04" db="EMBL/GenBank/DDBJ databases">
        <title>Genome assembly of Zosterops borbonicus 15179.</title>
        <authorList>
            <person name="Leroy T."/>
            <person name="Anselmetti Y."/>
            <person name="Tilak M.-K."/>
            <person name="Nabholz B."/>
        </authorList>
    </citation>
    <scope>NUCLEOTIDE SEQUENCE</scope>
    <source>
        <strain evidence="5">HGM_15179</strain>
        <tissue evidence="5">Muscle</tissue>
    </source>
</reference>
<dbReference type="PANTHER" id="PTHR19422:SF123">
    <property type="entry name" value="RT1 CLASS I, LOCUS CE15"/>
    <property type="match status" value="1"/>
</dbReference>
<dbReference type="PROSITE" id="PS50175">
    <property type="entry name" value="ASP_PROT_RETROV"/>
    <property type="match status" value="1"/>
</dbReference>
<comment type="caution">
    <text evidence="5">The sequence shown here is derived from an EMBL/GenBank/DDBJ whole genome shotgun (WGS) entry which is preliminary data.</text>
</comment>
<dbReference type="InterPro" id="IPR021109">
    <property type="entry name" value="Peptidase_aspartic_dom_sf"/>
</dbReference>
<dbReference type="AlphaFoldDB" id="A0A8K1FYJ7"/>
<dbReference type="Proteomes" id="UP000796761">
    <property type="component" value="Unassembled WGS sequence"/>
</dbReference>
<organism evidence="5 6">
    <name type="scientific">Zosterops borbonicus</name>
    <dbReference type="NCBI Taxonomy" id="364589"/>
    <lineage>
        <taxon>Eukaryota</taxon>
        <taxon>Metazoa</taxon>
        <taxon>Chordata</taxon>
        <taxon>Craniata</taxon>
        <taxon>Vertebrata</taxon>
        <taxon>Euteleostomi</taxon>
        <taxon>Archelosauria</taxon>
        <taxon>Archosauria</taxon>
        <taxon>Dinosauria</taxon>
        <taxon>Saurischia</taxon>
        <taxon>Theropoda</taxon>
        <taxon>Coelurosauria</taxon>
        <taxon>Aves</taxon>
        <taxon>Neognathae</taxon>
        <taxon>Neoaves</taxon>
        <taxon>Telluraves</taxon>
        <taxon>Australaves</taxon>
        <taxon>Passeriformes</taxon>
        <taxon>Sylvioidea</taxon>
        <taxon>Zosteropidae</taxon>
        <taxon>Zosterops</taxon>
    </lineage>
</organism>
<dbReference type="Pfam" id="PF00077">
    <property type="entry name" value="RVP"/>
    <property type="match status" value="1"/>
</dbReference>
<keyword evidence="3" id="KW-0378">Hydrolase</keyword>
<dbReference type="PROSITE" id="PS00141">
    <property type="entry name" value="ASP_PROTEASE"/>
    <property type="match status" value="1"/>
</dbReference>
<dbReference type="InterPro" id="IPR001969">
    <property type="entry name" value="Aspartic_peptidase_AS"/>
</dbReference>
<keyword evidence="2" id="KW-0064">Aspartyl protease</keyword>
<dbReference type="Gene3D" id="2.40.70.10">
    <property type="entry name" value="Acid Proteases"/>
    <property type="match status" value="1"/>
</dbReference>
<name>A0A8K1FYJ7_9PASS</name>
<dbReference type="PANTHER" id="PTHR19422">
    <property type="entry name" value="GAG RETROVIRAL POLYPROTEIN"/>
    <property type="match status" value="1"/>
</dbReference>
<proteinExistence type="predicted"/>
<dbReference type="InterPro" id="IPR018061">
    <property type="entry name" value="Retropepsins"/>
</dbReference>